<evidence type="ECO:0000256" key="2">
    <source>
        <dbReference type="ARBA" id="ARBA00005697"/>
    </source>
</evidence>
<feature type="transmembrane region" description="Helical" evidence="7">
    <location>
        <begin position="347"/>
        <end position="364"/>
    </location>
</feature>
<feature type="transmembrane region" description="Helical" evidence="7">
    <location>
        <begin position="99"/>
        <end position="117"/>
    </location>
</feature>
<feature type="transmembrane region" description="Helical" evidence="7">
    <location>
        <begin position="191"/>
        <end position="213"/>
    </location>
</feature>
<evidence type="ECO:0000313" key="8">
    <source>
        <dbReference type="EMBL" id="ASQ30816.1"/>
    </source>
</evidence>
<dbReference type="EMBL" id="CP022347">
    <property type="protein sequence ID" value="ASQ30816.1"/>
    <property type="molecule type" value="Genomic_DNA"/>
</dbReference>
<dbReference type="Pfam" id="PF00860">
    <property type="entry name" value="Xan_ur_permease"/>
    <property type="match status" value="1"/>
</dbReference>
<feature type="transmembrane region" description="Helical" evidence="7">
    <location>
        <begin position="73"/>
        <end position="93"/>
    </location>
</feature>
<dbReference type="PANTHER" id="PTHR43337:SF1">
    <property type="entry name" value="XANTHINE_URACIL PERMEASE C887.17-RELATED"/>
    <property type="match status" value="1"/>
</dbReference>
<keyword evidence="5 7" id="KW-1133">Transmembrane helix</keyword>
<gene>
    <name evidence="8" type="ORF">CAV_1190</name>
</gene>
<feature type="transmembrane region" description="Helical" evidence="7">
    <location>
        <begin position="376"/>
        <end position="404"/>
    </location>
</feature>
<evidence type="ECO:0000256" key="5">
    <source>
        <dbReference type="ARBA" id="ARBA00022989"/>
    </source>
</evidence>
<dbReference type="RefSeq" id="WP_094325620.1">
    <property type="nucleotide sequence ID" value="NZ_CP022347.1"/>
</dbReference>
<reference evidence="8 9" key="1">
    <citation type="submission" date="2017-07" db="EMBL/GenBank/DDBJ databases">
        <title>Analysis of two Campylobacter avium genomes and identification of a novel hippuricase gene.</title>
        <authorList>
            <person name="Miller W.G."/>
            <person name="Chapman M.H."/>
            <person name="Yee E."/>
            <person name="Revez J."/>
            <person name="Bono J.L."/>
            <person name="Rossi M."/>
        </authorList>
    </citation>
    <scope>NUCLEOTIDE SEQUENCE [LARGE SCALE GENOMIC DNA]</scope>
    <source>
        <strain evidence="8 9">LMG 24591</strain>
    </source>
</reference>
<dbReference type="Proteomes" id="UP000201169">
    <property type="component" value="Chromosome"/>
</dbReference>
<feature type="transmembrane region" description="Helical" evidence="7">
    <location>
        <begin position="159"/>
        <end position="184"/>
    </location>
</feature>
<feature type="transmembrane region" description="Helical" evidence="7">
    <location>
        <begin position="246"/>
        <end position="269"/>
    </location>
</feature>
<organism evidence="8 9">
    <name type="scientific">Campylobacter avium LMG 24591</name>
    <dbReference type="NCBI Taxonomy" id="522484"/>
    <lineage>
        <taxon>Bacteria</taxon>
        <taxon>Pseudomonadati</taxon>
        <taxon>Campylobacterota</taxon>
        <taxon>Epsilonproteobacteria</taxon>
        <taxon>Campylobacterales</taxon>
        <taxon>Campylobacteraceae</taxon>
        <taxon>Campylobacter</taxon>
    </lineage>
</organism>
<evidence type="ECO:0000256" key="1">
    <source>
        <dbReference type="ARBA" id="ARBA00004127"/>
    </source>
</evidence>
<keyword evidence="9" id="KW-1185">Reference proteome</keyword>
<evidence type="ECO:0000256" key="4">
    <source>
        <dbReference type="ARBA" id="ARBA00022692"/>
    </source>
</evidence>
<accession>A0A222MYY9</accession>
<dbReference type="InterPro" id="IPR045018">
    <property type="entry name" value="Azg-like"/>
</dbReference>
<dbReference type="GO" id="GO:0005345">
    <property type="term" value="F:purine nucleobase transmembrane transporter activity"/>
    <property type="evidence" value="ECO:0007669"/>
    <property type="project" value="TreeGrafter"/>
</dbReference>
<dbReference type="KEGG" id="cavi:CAV_1190"/>
<dbReference type="PANTHER" id="PTHR43337">
    <property type="entry name" value="XANTHINE/URACIL PERMEASE C887.17-RELATED"/>
    <property type="match status" value="1"/>
</dbReference>
<protein>
    <submittedName>
        <fullName evidence="8">Xanthine/uracil/vitamin C permease</fullName>
    </submittedName>
</protein>
<comment type="subcellular location">
    <subcellularLocation>
        <location evidence="1">Endomembrane system</location>
        <topology evidence="1">Multi-pass membrane protein</topology>
    </subcellularLocation>
</comment>
<dbReference type="GO" id="GO:0012505">
    <property type="term" value="C:endomembrane system"/>
    <property type="evidence" value="ECO:0007669"/>
    <property type="project" value="UniProtKB-SubCell"/>
</dbReference>
<evidence type="ECO:0000256" key="7">
    <source>
        <dbReference type="SAM" id="Phobius"/>
    </source>
</evidence>
<keyword evidence="3" id="KW-0813">Transport</keyword>
<sequence length="438" mass="47243">MLIFDLKGHKTTVKTELVAGFTTFLTMIYILPVNSHILSGANMPVEALVCATALITAFSCILCGLFANTPIAISVAMGMNVYFAYTVCIAYNIAWQVALGAVFLSSLLFLLLSFTKFRMWIINGIPKDLRLALCAGIGLFISFIGLSQMGVIVKNEATIVGIGNFSDVNVLFSLFSLGLILLFYCLNIKAAFILGVLLSACIAWIFNIGGAALPQSIVSLPNFSQDNGLGAIFMQLDIKSALELSILPIILTFFAIQLFDSVGTVTGLAQRSKIFEDKKISEKKLGRTLIADAAASTCAGVVGTSPVVTYIESASGIESGGKTGLCAVVVGLCFLLSLFFLPLFKAIPSACIYPVLVMVGILMFSEVRHINFDDKAVCIASFFMIFMMPLSYSITTGFAFGFLAYVLACVFTRQKISLFLFSLSLISLAIFILENVRF</sequence>
<proteinExistence type="inferred from homology"/>
<feature type="transmembrane region" description="Helical" evidence="7">
    <location>
        <begin position="323"/>
        <end position="341"/>
    </location>
</feature>
<dbReference type="GO" id="GO:0005886">
    <property type="term" value="C:plasma membrane"/>
    <property type="evidence" value="ECO:0007669"/>
    <property type="project" value="TreeGrafter"/>
</dbReference>
<dbReference type="AlphaFoldDB" id="A0A222MYY9"/>
<evidence type="ECO:0000256" key="6">
    <source>
        <dbReference type="ARBA" id="ARBA00023136"/>
    </source>
</evidence>
<feature type="transmembrane region" description="Helical" evidence="7">
    <location>
        <begin position="129"/>
        <end position="153"/>
    </location>
</feature>
<evidence type="ECO:0000256" key="3">
    <source>
        <dbReference type="ARBA" id="ARBA00022448"/>
    </source>
</evidence>
<dbReference type="InterPro" id="IPR006043">
    <property type="entry name" value="NCS2"/>
</dbReference>
<feature type="transmembrane region" description="Helical" evidence="7">
    <location>
        <begin position="12"/>
        <end position="31"/>
    </location>
</feature>
<keyword evidence="6 7" id="KW-0472">Membrane</keyword>
<comment type="similarity">
    <text evidence="2">Belongs to the nucleobase:cation symporter-2 (NCS2) (TC 2.A.40) family. Azg-like subfamily.</text>
</comment>
<keyword evidence="4 7" id="KW-0812">Transmembrane</keyword>
<feature type="transmembrane region" description="Helical" evidence="7">
    <location>
        <begin position="43"/>
        <end position="66"/>
    </location>
</feature>
<dbReference type="OrthoDB" id="9808458at2"/>
<evidence type="ECO:0000313" key="9">
    <source>
        <dbReference type="Proteomes" id="UP000201169"/>
    </source>
</evidence>
<feature type="transmembrane region" description="Helical" evidence="7">
    <location>
        <begin position="416"/>
        <end position="433"/>
    </location>
</feature>
<name>A0A222MYY9_9BACT</name>